<organism evidence="4 5">
    <name type="scientific">Cladophialophora carrionii CBS 160.54</name>
    <dbReference type="NCBI Taxonomy" id="1279043"/>
    <lineage>
        <taxon>Eukaryota</taxon>
        <taxon>Fungi</taxon>
        <taxon>Dikarya</taxon>
        <taxon>Ascomycota</taxon>
        <taxon>Pezizomycotina</taxon>
        <taxon>Eurotiomycetes</taxon>
        <taxon>Chaetothyriomycetidae</taxon>
        <taxon>Chaetothyriales</taxon>
        <taxon>Herpotrichiellaceae</taxon>
        <taxon>Cladophialophora</taxon>
    </lineage>
</organism>
<evidence type="ECO:0000313" key="4">
    <source>
        <dbReference type="EMBL" id="ETI26303.1"/>
    </source>
</evidence>
<name>V9DIY9_9EURO</name>
<keyword evidence="2" id="KW-0812">Transmembrane</keyword>
<evidence type="ECO:0000256" key="1">
    <source>
        <dbReference type="SAM" id="MobiDB-lite"/>
    </source>
</evidence>
<dbReference type="Pfam" id="PF08508">
    <property type="entry name" value="DUF1746"/>
    <property type="match status" value="1"/>
</dbReference>
<dbReference type="PANTHER" id="PTHR39405">
    <property type="entry name" value="DSC E3 UBIQUITIN LIGASE COMPLEX SUBUNIT 4"/>
    <property type="match status" value="1"/>
</dbReference>
<reference evidence="4 5" key="1">
    <citation type="submission" date="2013-03" db="EMBL/GenBank/DDBJ databases">
        <title>The Genome Sequence of Cladophialophora carrionii CBS 160.54.</title>
        <authorList>
            <consortium name="The Broad Institute Genomics Platform"/>
            <person name="Cuomo C."/>
            <person name="de Hoog S."/>
            <person name="Gorbushina A."/>
            <person name="Walker B."/>
            <person name="Young S.K."/>
            <person name="Zeng Q."/>
            <person name="Gargeya S."/>
            <person name="Fitzgerald M."/>
            <person name="Haas B."/>
            <person name="Abouelleil A."/>
            <person name="Allen A.W."/>
            <person name="Alvarado L."/>
            <person name="Arachchi H.M."/>
            <person name="Berlin A.M."/>
            <person name="Chapman S.B."/>
            <person name="Gainer-Dewar J."/>
            <person name="Goldberg J."/>
            <person name="Griggs A."/>
            <person name="Gujja S."/>
            <person name="Hansen M."/>
            <person name="Howarth C."/>
            <person name="Imamovic A."/>
            <person name="Ireland A."/>
            <person name="Larimer J."/>
            <person name="McCowan C."/>
            <person name="Murphy C."/>
            <person name="Pearson M."/>
            <person name="Poon T.W."/>
            <person name="Priest M."/>
            <person name="Roberts A."/>
            <person name="Saif S."/>
            <person name="Shea T."/>
            <person name="Sisk P."/>
            <person name="Sykes S."/>
            <person name="Wortman J."/>
            <person name="Nusbaum C."/>
            <person name="Birren B."/>
        </authorList>
    </citation>
    <scope>NUCLEOTIDE SEQUENCE [LARGE SCALE GENOMIC DNA]</scope>
    <source>
        <strain evidence="4 5">CBS 160.54</strain>
    </source>
</reference>
<feature type="domain" description="DUF1746" evidence="3">
    <location>
        <begin position="40"/>
        <end position="137"/>
    </location>
</feature>
<dbReference type="EMBL" id="KB822703">
    <property type="protein sequence ID" value="ETI26303.1"/>
    <property type="molecule type" value="Genomic_DNA"/>
</dbReference>
<dbReference type="GeneID" id="19981573"/>
<evidence type="ECO:0000256" key="2">
    <source>
        <dbReference type="SAM" id="Phobius"/>
    </source>
</evidence>
<dbReference type="OrthoDB" id="5428737at2759"/>
<feature type="region of interest" description="Disordered" evidence="1">
    <location>
        <begin position="191"/>
        <end position="214"/>
    </location>
</feature>
<protein>
    <recommendedName>
        <fullName evidence="3">DUF1746 domain-containing protein</fullName>
    </recommendedName>
</protein>
<feature type="compositionally biased region" description="Polar residues" evidence="1">
    <location>
        <begin position="148"/>
        <end position="161"/>
    </location>
</feature>
<proteinExistence type="predicted"/>
<dbReference type="InterPro" id="IPR013715">
    <property type="entry name" value="DUF1746"/>
</dbReference>
<keyword evidence="2" id="KW-1133">Transmembrane helix</keyword>
<evidence type="ECO:0000313" key="5">
    <source>
        <dbReference type="Proteomes" id="UP000030678"/>
    </source>
</evidence>
<evidence type="ECO:0000259" key="3">
    <source>
        <dbReference type="Pfam" id="PF08508"/>
    </source>
</evidence>
<sequence length="265" mass="28902">MNNTATADNDSPFVLSLNHERKLELPEKKEHYLDPLLHALDELIYLYFAALYMCDNLSLLLILRLANQIVHVRATVSQLPPTILVSVVCVVTHLLQSRPGDKRLYGGILIDFVGELAPSTTRLLLLDILVFALQLVMLVAGYEKQKSSGEAQTLETPQPQDLESEEAGRLRSRAQYDGAETDEGIELQSLLPDGSEEQGPSHQKRSDPGGQDDEAILLDMTGLRALMRRAPPALSPATTESPAARASLATFLANLAARRARGGGA</sequence>
<feature type="region of interest" description="Disordered" evidence="1">
    <location>
        <begin position="147"/>
        <end position="171"/>
    </location>
</feature>
<gene>
    <name evidence="4" type="ORF">G647_03080</name>
</gene>
<dbReference type="Proteomes" id="UP000030678">
    <property type="component" value="Unassembled WGS sequence"/>
</dbReference>
<dbReference type="InterPro" id="IPR038967">
    <property type="entry name" value="Dsc4-like"/>
</dbReference>
<keyword evidence="2" id="KW-0472">Membrane</keyword>
<dbReference type="HOGENOM" id="CLU_1081960_0_0_1"/>
<dbReference type="GO" id="GO:0044695">
    <property type="term" value="C:Dsc E3 ubiquitin ligase complex"/>
    <property type="evidence" value="ECO:0007669"/>
    <property type="project" value="InterPro"/>
</dbReference>
<dbReference type="RefSeq" id="XP_008725648.1">
    <property type="nucleotide sequence ID" value="XM_008727426.1"/>
</dbReference>
<feature type="transmembrane region" description="Helical" evidence="2">
    <location>
        <begin position="75"/>
        <end position="95"/>
    </location>
</feature>
<dbReference type="PANTHER" id="PTHR39405:SF1">
    <property type="entry name" value="DSC E3 UBIQUITIN LIGASE COMPLEX SUBUNIT 4"/>
    <property type="match status" value="1"/>
</dbReference>
<feature type="transmembrane region" description="Helical" evidence="2">
    <location>
        <begin position="123"/>
        <end position="142"/>
    </location>
</feature>
<dbReference type="VEuPathDB" id="FungiDB:G647_03080"/>
<dbReference type="AlphaFoldDB" id="V9DIY9"/>
<dbReference type="GO" id="GO:0032933">
    <property type="term" value="P:SREBP signaling pathway"/>
    <property type="evidence" value="ECO:0007669"/>
    <property type="project" value="InterPro"/>
</dbReference>
<accession>V9DIY9</accession>
<dbReference type="GO" id="GO:0005783">
    <property type="term" value="C:endoplasmic reticulum"/>
    <property type="evidence" value="ECO:0007669"/>
    <property type="project" value="TreeGrafter"/>
</dbReference>
<feature type="transmembrane region" description="Helical" evidence="2">
    <location>
        <begin position="44"/>
        <end position="63"/>
    </location>
</feature>